<gene>
    <name evidence="2" type="ordered locus">MTR_8g069675</name>
    <name evidence="3" type="ORF">MtrunA17_Chr8g0368311</name>
</gene>
<dbReference type="Gramene" id="rna47993">
    <property type="protein sequence ID" value="RHN41650.1"/>
    <property type="gene ID" value="gene47993"/>
</dbReference>
<evidence type="ECO:0000313" key="4">
    <source>
        <dbReference type="EnsemblPlants" id="KEH20189"/>
    </source>
</evidence>
<reference evidence="4" key="3">
    <citation type="submission" date="2015-04" db="UniProtKB">
        <authorList>
            <consortium name="EnsemblPlants"/>
        </authorList>
    </citation>
    <scope>IDENTIFICATION</scope>
    <source>
        <strain evidence="4">cv. Jemalong A17</strain>
    </source>
</reference>
<organism evidence="2 5">
    <name type="scientific">Medicago truncatula</name>
    <name type="common">Barrel medic</name>
    <name type="synonym">Medicago tribuloides</name>
    <dbReference type="NCBI Taxonomy" id="3880"/>
    <lineage>
        <taxon>Eukaryota</taxon>
        <taxon>Viridiplantae</taxon>
        <taxon>Streptophyta</taxon>
        <taxon>Embryophyta</taxon>
        <taxon>Tracheophyta</taxon>
        <taxon>Spermatophyta</taxon>
        <taxon>Magnoliopsida</taxon>
        <taxon>eudicotyledons</taxon>
        <taxon>Gunneridae</taxon>
        <taxon>Pentapetalae</taxon>
        <taxon>rosids</taxon>
        <taxon>fabids</taxon>
        <taxon>Fabales</taxon>
        <taxon>Fabaceae</taxon>
        <taxon>Papilionoideae</taxon>
        <taxon>50 kb inversion clade</taxon>
        <taxon>NPAAA clade</taxon>
        <taxon>Hologalegina</taxon>
        <taxon>IRL clade</taxon>
        <taxon>Trifolieae</taxon>
        <taxon>Medicago</taxon>
    </lineage>
</organism>
<dbReference type="EMBL" id="CM001224">
    <property type="protein sequence ID" value="KEH20189.1"/>
    <property type="molecule type" value="Genomic_DNA"/>
</dbReference>
<reference evidence="2 5" key="1">
    <citation type="journal article" date="2011" name="Nature">
        <title>The Medicago genome provides insight into the evolution of rhizobial symbioses.</title>
        <authorList>
            <person name="Young N.D."/>
            <person name="Debelle F."/>
            <person name="Oldroyd G.E."/>
            <person name="Geurts R."/>
            <person name="Cannon S.B."/>
            <person name="Udvardi M.K."/>
            <person name="Benedito V.A."/>
            <person name="Mayer K.F."/>
            <person name="Gouzy J."/>
            <person name="Schoof H."/>
            <person name="Van de Peer Y."/>
            <person name="Proost S."/>
            <person name="Cook D.R."/>
            <person name="Meyers B.C."/>
            <person name="Spannagl M."/>
            <person name="Cheung F."/>
            <person name="De Mita S."/>
            <person name="Krishnakumar V."/>
            <person name="Gundlach H."/>
            <person name="Zhou S."/>
            <person name="Mudge J."/>
            <person name="Bharti A.K."/>
            <person name="Murray J.D."/>
            <person name="Naoumkina M.A."/>
            <person name="Rosen B."/>
            <person name="Silverstein K.A."/>
            <person name="Tang H."/>
            <person name="Rombauts S."/>
            <person name="Zhao P.X."/>
            <person name="Zhou P."/>
            <person name="Barbe V."/>
            <person name="Bardou P."/>
            <person name="Bechner M."/>
            <person name="Bellec A."/>
            <person name="Berger A."/>
            <person name="Berges H."/>
            <person name="Bidwell S."/>
            <person name="Bisseling T."/>
            <person name="Choisne N."/>
            <person name="Couloux A."/>
            <person name="Denny R."/>
            <person name="Deshpande S."/>
            <person name="Dai X."/>
            <person name="Doyle J.J."/>
            <person name="Dudez A.M."/>
            <person name="Farmer A.D."/>
            <person name="Fouteau S."/>
            <person name="Franken C."/>
            <person name="Gibelin C."/>
            <person name="Gish J."/>
            <person name="Goldstein S."/>
            <person name="Gonzalez A.J."/>
            <person name="Green P.J."/>
            <person name="Hallab A."/>
            <person name="Hartog M."/>
            <person name="Hua A."/>
            <person name="Humphray S.J."/>
            <person name="Jeong D.H."/>
            <person name="Jing Y."/>
            <person name="Jocker A."/>
            <person name="Kenton S.M."/>
            <person name="Kim D.J."/>
            <person name="Klee K."/>
            <person name="Lai H."/>
            <person name="Lang C."/>
            <person name="Lin S."/>
            <person name="Macmil S.L."/>
            <person name="Magdelenat G."/>
            <person name="Matthews L."/>
            <person name="McCorrison J."/>
            <person name="Monaghan E.L."/>
            <person name="Mun J.H."/>
            <person name="Najar F.Z."/>
            <person name="Nicholson C."/>
            <person name="Noirot C."/>
            <person name="O'Bleness M."/>
            <person name="Paule C.R."/>
            <person name="Poulain J."/>
            <person name="Prion F."/>
            <person name="Qin B."/>
            <person name="Qu C."/>
            <person name="Retzel E.F."/>
            <person name="Riddle C."/>
            <person name="Sallet E."/>
            <person name="Samain S."/>
            <person name="Samson N."/>
            <person name="Sanders I."/>
            <person name="Saurat O."/>
            <person name="Scarpelli C."/>
            <person name="Schiex T."/>
            <person name="Segurens B."/>
            <person name="Severin A.J."/>
            <person name="Sherrier D.J."/>
            <person name="Shi R."/>
            <person name="Sims S."/>
            <person name="Singer S.R."/>
            <person name="Sinharoy S."/>
            <person name="Sterck L."/>
            <person name="Viollet A."/>
            <person name="Wang B.B."/>
            <person name="Wang K."/>
            <person name="Wang M."/>
            <person name="Wang X."/>
            <person name="Warfsmann J."/>
            <person name="Weissenbach J."/>
            <person name="White D.D."/>
            <person name="White J.D."/>
            <person name="Wiley G.B."/>
            <person name="Wincker P."/>
            <person name="Xing Y."/>
            <person name="Yang L."/>
            <person name="Yao Z."/>
            <person name="Ying F."/>
            <person name="Zhai J."/>
            <person name="Zhou L."/>
            <person name="Zuber A."/>
            <person name="Denarie J."/>
            <person name="Dixon R.A."/>
            <person name="May G.D."/>
            <person name="Schwartz D.C."/>
            <person name="Rogers J."/>
            <person name="Quetier F."/>
            <person name="Town C.D."/>
            <person name="Roe B.A."/>
        </authorList>
    </citation>
    <scope>NUCLEOTIDE SEQUENCE [LARGE SCALE GENOMIC DNA]</scope>
    <source>
        <strain evidence="2">A17</strain>
        <strain evidence="4 5">cv. Jemalong A17</strain>
    </source>
</reference>
<sequence>MYVSFGGCIVVLNAVLNLVPIFLLSYLKMQVNLWKKIVKIQIGLENGLSGCFGGRIVVQHVEGAKLGSCVGLKGKMVYQHIENGGLRVRDVRVVKLILLVKWEWMLLQSDQPTWKELVVEKYGREVERLLEGSGLT</sequence>
<reference evidence="2 5" key="2">
    <citation type="journal article" date="2014" name="BMC Genomics">
        <title>An improved genome release (version Mt4.0) for the model legume Medicago truncatula.</title>
        <authorList>
            <person name="Tang H."/>
            <person name="Krishnakumar V."/>
            <person name="Bidwell S."/>
            <person name="Rosen B."/>
            <person name="Chan A."/>
            <person name="Zhou S."/>
            <person name="Gentzbittel L."/>
            <person name="Childs K.L."/>
            <person name="Yandell M."/>
            <person name="Gundlach H."/>
            <person name="Mayer K.F."/>
            <person name="Schwartz D.C."/>
            <person name="Town C.D."/>
        </authorList>
    </citation>
    <scope>GENOME REANNOTATION</scope>
    <source>
        <strain evidence="2">A17</strain>
        <strain evidence="4 5">cv. Jemalong A17</strain>
    </source>
</reference>
<evidence type="ECO:0000313" key="5">
    <source>
        <dbReference type="Proteomes" id="UP000002051"/>
    </source>
</evidence>
<evidence type="ECO:0000313" key="3">
    <source>
        <dbReference type="EMBL" id="RHN41650.1"/>
    </source>
</evidence>
<protein>
    <submittedName>
        <fullName evidence="2">Transmembrane protein, putative</fullName>
    </submittedName>
</protein>
<reference evidence="3" key="4">
    <citation type="journal article" date="2018" name="Nat. Plants">
        <title>Whole-genome landscape of Medicago truncatula symbiotic genes.</title>
        <authorList>
            <person name="Pecrix Y."/>
            <person name="Gamas P."/>
            <person name="Carrere S."/>
        </authorList>
    </citation>
    <scope>NUCLEOTIDE SEQUENCE</scope>
    <source>
        <tissue evidence="3">Leaves</tissue>
    </source>
</reference>
<evidence type="ECO:0000313" key="2">
    <source>
        <dbReference type="EMBL" id="KEH20189.1"/>
    </source>
</evidence>
<keyword evidence="1" id="KW-0472">Membrane</keyword>
<dbReference type="AlphaFoldDB" id="A0A072TRP1"/>
<accession>A0A072TRP1</accession>
<dbReference type="Proteomes" id="UP000265566">
    <property type="component" value="Chromosome 8"/>
</dbReference>
<proteinExistence type="predicted"/>
<keyword evidence="1 2" id="KW-0812">Transmembrane</keyword>
<dbReference type="EMBL" id="PSQE01000008">
    <property type="protein sequence ID" value="RHN41650.1"/>
    <property type="molecule type" value="Genomic_DNA"/>
</dbReference>
<keyword evidence="1" id="KW-1133">Transmembrane helix</keyword>
<evidence type="ECO:0000256" key="1">
    <source>
        <dbReference type="SAM" id="Phobius"/>
    </source>
</evidence>
<dbReference type="Proteomes" id="UP000002051">
    <property type="component" value="Chromosome 8"/>
</dbReference>
<feature type="transmembrane region" description="Helical" evidence="1">
    <location>
        <begin position="6"/>
        <end position="27"/>
    </location>
</feature>
<name>A0A072TRP1_MEDTR</name>
<dbReference type="HOGENOM" id="CLU_1878534_0_0_1"/>
<dbReference type="EnsemblPlants" id="KEH20189">
    <property type="protein sequence ID" value="KEH20189"/>
    <property type="gene ID" value="MTR_8g069675"/>
</dbReference>
<keyword evidence="5" id="KW-1185">Reference proteome</keyword>